<organism evidence="2 3">
    <name type="scientific">Ohtaekwangia koreensis</name>
    <dbReference type="NCBI Taxonomy" id="688867"/>
    <lineage>
        <taxon>Bacteria</taxon>
        <taxon>Pseudomonadati</taxon>
        <taxon>Bacteroidota</taxon>
        <taxon>Cytophagia</taxon>
        <taxon>Cytophagales</taxon>
        <taxon>Fulvivirgaceae</taxon>
        <taxon>Ohtaekwangia</taxon>
    </lineage>
</organism>
<evidence type="ECO:0000313" key="2">
    <source>
        <dbReference type="EMBL" id="SKC78626.1"/>
    </source>
</evidence>
<keyword evidence="3" id="KW-1185">Reference proteome</keyword>
<dbReference type="RefSeq" id="WP_079688291.1">
    <property type="nucleotide sequence ID" value="NZ_FUZU01000002.1"/>
</dbReference>
<sequence>MKKWIVFLFIVISFAGYSQEIQKQINEQVWEPFITSFSNHDTQGFMSVHSQDLIRTPRDSKTLLSFDQYKKQNTEGDNKALQQKTKRSIELHFLERIANENQAYEVGVYKTTVINAQGESRSFYGKFHVVLRKENGIWKILVDSDSSEGGTISEKDFNNGKPLEP</sequence>
<protein>
    <recommendedName>
        <fullName evidence="1">DUF4440 domain-containing protein</fullName>
    </recommendedName>
</protein>
<dbReference type="EMBL" id="FUZU01000002">
    <property type="protein sequence ID" value="SKC78626.1"/>
    <property type="molecule type" value="Genomic_DNA"/>
</dbReference>
<dbReference type="Gene3D" id="3.10.450.50">
    <property type="match status" value="1"/>
</dbReference>
<feature type="domain" description="DUF4440" evidence="1">
    <location>
        <begin position="31"/>
        <end position="140"/>
    </location>
</feature>
<dbReference type="STRING" id="688867.SAMN05660236_3783"/>
<dbReference type="AlphaFoldDB" id="A0A1T5LRI2"/>
<evidence type="ECO:0000313" key="3">
    <source>
        <dbReference type="Proteomes" id="UP000190961"/>
    </source>
</evidence>
<dbReference type="InterPro" id="IPR032710">
    <property type="entry name" value="NTF2-like_dom_sf"/>
</dbReference>
<reference evidence="2 3" key="1">
    <citation type="submission" date="2017-02" db="EMBL/GenBank/DDBJ databases">
        <authorList>
            <person name="Peterson S.W."/>
        </authorList>
    </citation>
    <scope>NUCLEOTIDE SEQUENCE [LARGE SCALE GENOMIC DNA]</scope>
    <source>
        <strain evidence="2 3">DSM 25262</strain>
    </source>
</reference>
<dbReference type="SUPFAM" id="SSF54427">
    <property type="entry name" value="NTF2-like"/>
    <property type="match status" value="1"/>
</dbReference>
<evidence type="ECO:0000259" key="1">
    <source>
        <dbReference type="Pfam" id="PF14534"/>
    </source>
</evidence>
<dbReference type="InterPro" id="IPR027843">
    <property type="entry name" value="DUF4440"/>
</dbReference>
<accession>A0A1T5LRI2</accession>
<name>A0A1T5LRI2_9BACT</name>
<dbReference type="Pfam" id="PF14534">
    <property type="entry name" value="DUF4440"/>
    <property type="match status" value="1"/>
</dbReference>
<gene>
    <name evidence="2" type="ORF">SAMN05660236_3783</name>
</gene>
<dbReference type="Proteomes" id="UP000190961">
    <property type="component" value="Unassembled WGS sequence"/>
</dbReference>
<dbReference type="OrthoDB" id="951068at2"/>
<proteinExistence type="predicted"/>